<evidence type="ECO:0000256" key="1">
    <source>
        <dbReference type="SAM" id="MobiDB-lite"/>
    </source>
</evidence>
<protein>
    <submittedName>
        <fullName evidence="2">Uncharacterized protein</fullName>
    </submittedName>
</protein>
<proteinExistence type="predicted"/>
<evidence type="ECO:0000313" key="3">
    <source>
        <dbReference type="Proteomes" id="UP000799770"/>
    </source>
</evidence>
<gene>
    <name evidence="2" type="ORF">BDV96DRAFT_86459</name>
</gene>
<keyword evidence="3" id="KW-1185">Reference proteome</keyword>
<feature type="compositionally biased region" description="Acidic residues" evidence="1">
    <location>
        <begin position="220"/>
        <end position="234"/>
    </location>
</feature>
<feature type="compositionally biased region" description="Basic and acidic residues" evidence="1">
    <location>
        <begin position="259"/>
        <end position="275"/>
    </location>
</feature>
<reference evidence="2" key="1">
    <citation type="journal article" date="2020" name="Stud. Mycol.">
        <title>101 Dothideomycetes genomes: a test case for predicting lifestyles and emergence of pathogens.</title>
        <authorList>
            <person name="Haridas S."/>
            <person name="Albert R."/>
            <person name="Binder M."/>
            <person name="Bloem J."/>
            <person name="Labutti K."/>
            <person name="Salamov A."/>
            <person name="Andreopoulos B."/>
            <person name="Baker S."/>
            <person name="Barry K."/>
            <person name="Bills G."/>
            <person name="Bluhm B."/>
            <person name="Cannon C."/>
            <person name="Castanera R."/>
            <person name="Culley D."/>
            <person name="Daum C."/>
            <person name="Ezra D."/>
            <person name="Gonzalez J."/>
            <person name="Henrissat B."/>
            <person name="Kuo A."/>
            <person name="Liang C."/>
            <person name="Lipzen A."/>
            <person name="Lutzoni F."/>
            <person name="Magnuson J."/>
            <person name="Mondo S."/>
            <person name="Nolan M."/>
            <person name="Ohm R."/>
            <person name="Pangilinan J."/>
            <person name="Park H.-J."/>
            <person name="Ramirez L."/>
            <person name="Alfaro M."/>
            <person name="Sun H."/>
            <person name="Tritt A."/>
            <person name="Yoshinaga Y."/>
            <person name="Zwiers L.-H."/>
            <person name="Turgeon B."/>
            <person name="Goodwin S."/>
            <person name="Spatafora J."/>
            <person name="Crous P."/>
            <person name="Grigoriev I."/>
        </authorList>
    </citation>
    <scope>NUCLEOTIDE SEQUENCE</scope>
    <source>
        <strain evidence="2">CBS 627.86</strain>
    </source>
</reference>
<dbReference type="OrthoDB" id="409136at2759"/>
<accession>A0A6A5Z737</accession>
<organism evidence="2 3">
    <name type="scientific">Lophiotrema nucula</name>
    <dbReference type="NCBI Taxonomy" id="690887"/>
    <lineage>
        <taxon>Eukaryota</taxon>
        <taxon>Fungi</taxon>
        <taxon>Dikarya</taxon>
        <taxon>Ascomycota</taxon>
        <taxon>Pezizomycotina</taxon>
        <taxon>Dothideomycetes</taxon>
        <taxon>Pleosporomycetidae</taxon>
        <taxon>Pleosporales</taxon>
        <taxon>Lophiotremataceae</taxon>
        <taxon>Lophiotrema</taxon>
    </lineage>
</organism>
<dbReference type="Proteomes" id="UP000799770">
    <property type="component" value="Unassembled WGS sequence"/>
</dbReference>
<sequence>MIGTSRLTGLSIRNRRSRVYPQPRASIGPKVGELGRRDHCWEAIGPALHDFRELVPLILEQLKIYCKEIVLGWVTFSVYMIGRSEEEAAPTVLFFCKEEHHRKEAMRAVKASGILKRKPGFKTGNMPNPPDVDRLIQPAAEDDSLYTRPASLGPFPEVFSRSIDSLQCHAMRIGVRDASGLPCYSSAYTVFDGNRLMYLSVSHILPRILSSSGGNADFEIASDSDDEVNSDDEPGITSTGSVSSAEEEPASRTTEQTQTDERSEDTPETFGHHVEQPAPDFSANDDLASTTLAPTSQAHNVREFGAPVKISHDQDWALISLDHSAQEALVGDRAITYDSVVPIEVALVARDTSVFLRLLHDRVPGRLSETPFFTCLPNSTSFQEVYKIRINGNLKRGDCGAGAYDAMSGDLYGHVVATSQHTGIVFIMPAQHVFEELRKDVAFKSVFPCHVLQYLVRGDPAKKGEERFYANTRLLDETERKAIVQSAMGKVQSFREFVHREKEIAGQTEQLDEQARVQQATEKAMNWLQSLEDRPGKSDPSEDQNLLFLDEALREYRQDG</sequence>
<dbReference type="AlphaFoldDB" id="A0A6A5Z737"/>
<dbReference type="EMBL" id="ML977324">
    <property type="protein sequence ID" value="KAF2114844.1"/>
    <property type="molecule type" value="Genomic_DNA"/>
</dbReference>
<feature type="region of interest" description="Disordered" evidence="1">
    <location>
        <begin position="219"/>
        <end position="287"/>
    </location>
</feature>
<name>A0A6A5Z737_9PLEO</name>
<evidence type="ECO:0000313" key="2">
    <source>
        <dbReference type="EMBL" id="KAF2114844.1"/>
    </source>
</evidence>